<evidence type="ECO:0000313" key="2">
    <source>
        <dbReference type="Proteomes" id="UP000001660"/>
    </source>
</evidence>
<dbReference type="Proteomes" id="UP000001660">
    <property type="component" value="Chromosome"/>
</dbReference>
<gene>
    <name evidence="1" type="ORF">NIDE2429</name>
</gene>
<dbReference type="HOGENOM" id="CLU_2804474_0_0_0"/>
<dbReference type="AlphaFoldDB" id="D8PFV2"/>
<reference evidence="1 2" key="1">
    <citation type="journal article" date="2010" name="Proc. Natl. Acad. Sci. U.S.A.">
        <title>A Nitrospira metagenome illuminates the physiology and evolution of globally important nitrite-oxidizing bacteria.</title>
        <authorList>
            <person name="Lucker S."/>
            <person name="Wagner M."/>
            <person name="Maixner F."/>
            <person name="Pelletier E."/>
            <person name="Koch H."/>
            <person name="Vacherie B."/>
            <person name="Rattei T."/>
            <person name="Sinninghe Damste J."/>
            <person name="Spieck E."/>
            <person name="Le Paslier D."/>
            <person name="Daims H."/>
        </authorList>
    </citation>
    <scope>NUCLEOTIDE SEQUENCE [LARGE SCALE GENOMIC DNA]</scope>
</reference>
<keyword evidence="2" id="KW-1185">Reference proteome</keyword>
<name>D8PFV2_9BACT</name>
<dbReference type="EMBL" id="FP929003">
    <property type="protein sequence ID" value="CBK42139.1"/>
    <property type="molecule type" value="Genomic_DNA"/>
</dbReference>
<accession>D8PFV2</accession>
<evidence type="ECO:0000313" key="1">
    <source>
        <dbReference type="EMBL" id="CBK42139.1"/>
    </source>
</evidence>
<dbReference type="KEGG" id="nde:NIDE2429"/>
<protein>
    <submittedName>
        <fullName evidence="1">Uncharacterized protein</fullName>
    </submittedName>
</protein>
<proteinExistence type="predicted"/>
<organism evidence="1 2">
    <name type="scientific">Nitrospira defluvii</name>
    <dbReference type="NCBI Taxonomy" id="330214"/>
    <lineage>
        <taxon>Bacteria</taxon>
        <taxon>Pseudomonadati</taxon>
        <taxon>Nitrospirota</taxon>
        <taxon>Nitrospiria</taxon>
        <taxon>Nitrospirales</taxon>
        <taxon>Nitrospiraceae</taxon>
        <taxon>Nitrospira</taxon>
    </lineage>
</organism>
<dbReference type="STRING" id="330214.NIDE2429"/>
<sequence>MNKHVPIEAPLLIHYIETLFREGHCLVTALLLLKNRPGTLAGMSSSTQPQRATVCVPITQDRELTPS</sequence>